<name>A0A0V0SFG0_9BILA</name>
<evidence type="ECO:0000313" key="2">
    <source>
        <dbReference type="EMBL" id="KRX25485.1"/>
    </source>
</evidence>
<feature type="region of interest" description="Disordered" evidence="1">
    <location>
        <begin position="87"/>
        <end position="109"/>
    </location>
</feature>
<keyword evidence="3" id="KW-1185">Reference proteome</keyword>
<protein>
    <submittedName>
        <fullName evidence="2">Uncharacterized protein</fullName>
    </submittedName>
</protein>
<dbReference type="Proteomes" id="UP000054630">
    <property type="component" value="Unassembled WGS sequence"/>
</dbReference>
<dbReference type="AlphaFoldDB" id="A0A0V0SFG0"/>
<organism evidence="2 3">
    <name type="scientific">Trichinella nelsoni</name>
    <dbReference type="NCBI Taxonomy" id="6336"/>
    <lineage>
        <taxon>Eukaryota</taxon>
        <taxon>Metazoa</taxon>
        <taxon>Ecdysozoa</taxon>
        <taxon>Nematoda</taxon>
        <taxon>Enoplea</taxon>
        <taxon>Dorylaimia</taxon>
        <taxon>Trichinellida</taxon>
        <taxon>Trichinellidae</taxon>
        <taxon>Trichinella</taxon>
    </lineage>
</organism>
<evidence type="ECO:0000313" key="3">
    <source>
        <dbReference type="Proteomes" id="UP000054630"/>
    </source>
</evidence>
<sequence length="109" mass="12753">MIFGWKLVSFRRKSPHISRFSLFLCFDKIAFTNSSDVTKDKGLCNTFIKLLEQSRILSNWRQNDHSRRNKFTQMGFQSSYSIPEFIDPHSTPKPLSTPYKVPSTSWGRC</sequence>
<dbReference type="EMBL" id="JYDL01000012">
    <property type="protein sequence ID" value="KRX25485.1"/>
    <property type="molecule type" value="Genomic_DNA"/>
</dbReference>
<gene>
    <name evidence="2" type="ORF">T07_11013</name>
</gene>
<reference evidence="2 3" key="1">
    <citation type="submission" date="2015-01" db="EMBL/GenBank/DDBJ databases">
        <title>Evolution of Trichinella species and genotypes.</title>
        <authorList>
            <person name="Korhonen P.K."/>
            <person name="Edoardo P."/>
            <person name="Giuseppe L.R."/>
            <person name="Gasser R.B."/>
        </authorList>
    </citation>
    <scope>NUCLEOTIDE SEQUENCE [LARGE SCALE GENOMIC DNA]</scope>
    <source>
        <strain evidence="2">ISS37</strain>
    </source>
</reference>
<evidence type="ECO:0000256" key="1">
    <source>
        <dbReference type="SAM" id="MobiDB-lite"/>
    </source>
</evidence>
<comment type="caution">
    <text evidence="2">The sequence shown here is derived from an EMBL/GenBank/DDBJ whole genome shotgun (WGS) entry which is preliminary data.</text>
</comment>
<accession>A0A0V0SFG0</accession>
<proteinExistence type="predicted"/>